<dbReference type="InterPro" id="IPR020806">
    <property type="entry name" value="PKS_PP-bd"/>
</dbReference>
<dbReference type="GO" id="GO:0044550">
    <property type="term" value="P:secondary metabolite biosynthetic process"/>
    <property type="evidence" value="ECO:0007669"/>
    <property type="project" value="TreeGrafter"/>
</dbReference>
<dbReference type="SMART" id="SM00823">
    <property type="entry name" value="PKS_PP"/>
    <property type="match status" value="1"/>
</dbReference>
<keyword evidence="2" id="KW-0596">Phosphopantetheine</keyword>
<dbReference type="InterPro" id="IPR001242">
    <property type="entry name" value="Condensation_dom"/>
</dbReference>
<dbReference type="Pfam" id="PF00668">
    <property type="entry name" value="Condensation"/>
    <property type="match status" value="1"/>
</dbReference>
<dbReference type="GO" id="GO:0005737">
    <property type="term" value="C:cytoplasm"/>
    <property type="evidence" value="ECO:0007669"/>
    <property type="project" value="TreeGrafter"/>
</dbReference>
<dbReference type="Gene3D" id="3.40.50.12780">
    <property type="entry name" value="N-terminal domain of ligase-like"/>
    <property type="match status" value="1"/>
</dbReference>
<dbReference type="SUPFAM" id="SSF47336">
    <property type="entry name" value="ACP-like"/>
    <property type="match status" value="1"/>
</dbReference>
<dbReference type="Pfam" id="PF00501">
    <property type="entry name" value="AMP-binding"/>
    <property type="match status" value="1"/>
</dbReference>
<evidence type="ECO:0000256" key="3">
    <source>
        <dbReference type="ARBA" id="ARBA00022553"/>
    </source>
</evidence>
<dbReference type="EMBL" id="MQUQ01000021">
    <property type="protein sequence ID" value="OLZ45011.1"/>
    <property type="molecule type" value="Genomic_DNA"/>
</dbReference>
<dbReference type="GO" id="GO:0043041">
    <property type="term" value="P:amino acid activation for nonribosomal peptide biosynthetic process"/>
    <property type="evidence" value="ECO:0007669"/>
    <property type="project" value="TreeGrafter"/>
</dbReference>
<dbReference type="Pfam" id="PF13193">
    <property type="entry name" value="AMP-binding_C"/>
    <property type="match status" value="1"/>
</dbReference>
<gene>
    <name evidence="5" type="ORF">BS329_35255</name>
</gene>
<keyword evidence="3" id="KW-0597">Phosphoprotein</keyword>
<dbReference type="Proteomes" id="UP000187486">
    <property type="component" value="Unassembled WGS sequence"/>
</dbReference>
<dbReference type="PANTHER" id="PTHR45527">
    <property type="entry name" value="NONRIBOSOMAL PEPTIDE SYNTHETASE"/>
    <property type="match status" value="1"/>
</dbReference>
<comment type="cofactor">
    <cofactor evidence="1">
        <name>pantetheine 4'-phosphate</name>
        <dbReference type="ChEBI" id="CHEBI:47942"/>
    </cofactor>
</comment>
<dbReference type="PROSITE" id="PS00455">
    <property type="entry name" value="AMP_BINDING"/>
    <property type="match status" value="1"/>
</dbReference>
<dbReference type="PANTHER" id="PTHR45527:SF1">
    <property type="entry name" value="FATTY ACID SYNTHASE"/>
    <property type="match status" value="1"/>
</dbReference>
<accession>A0A1R0KH71</accession>
<dbReference type="Gene3D" id="3.40.50.1820">
    <property type="entry name" value="alpha/beta hydrolase"/>
    <property type="match status" value="1"/>
</dbReference>
<dbReference type="InterPro" id="IPR029058">
    <property type="entry name" value="AB_hydrolase_fold"/>
</dbReference>
<dbReference type="InterPro" id="IPR010071">
    <property type="entry name" value="AA_adenyl_dom"/>
</dbReference>
<dbReference type="SUPFAM" id="SSF52777">
    <property type="entry name" value="CoA-dependent acyltransferases"/>
    <property type="match status" value="2"/>
</dbReference>
<dbReference type="InterPro" id="IPR023213">
    <property type="entry name" value="CAT-like_dom_sf"/>
</dbReference>
<feature type="domain" description="Carrier" evidence="4">
    <location>
        <begin position="955"/>
        <end position="1030"/>
    </location>
</feature>
<dbReference type="InterPro" id="IPR045851">
    <property type="entry name" value="AMP-bd_C_sf"/>
</dbReference>
<dbReference type="InterPro" id="IPR042099">
    <property type="entry name" value="ANL_N_sf"/>
</dbReference>
<dbReference type="CDD" id="cd05930">
    <property type="entry name" value="A_NRPS"/>
    <property type="match status" value="1"/>
</dbReference>
<dbReference type="InterPro" id="IPR009081">
    <property type="entry name" value="PP-bd_ACP"/>
</dbReference>
<protein>
    <recommendedName>
        <fullName evidence="4">Carrier domain-containing protein</fullName>
    </recommendedName>
</protein>
<evidence type="ECO:0000256" key="1">
    <source>
        <dbReference type="ARBA" id="ARBA00001957"/>
    </source>
</evidence>
<dbReference type="FunFam" id="3.40.50.980:FF:000001">
    <property type="entry name" value="Non-ribosomal peptide synthetase"/>
    <property type="match status" value="1"/>
</dbReference>
<dbReference type="FunFam" id="1.10.1200.10:FF:000005">
    <property type="entry name" value="Nonribosomal peptide synthetase 1"/>
    <property type="match status" value="1"/>
</dbReference>
<evidence type="ECO:0000259" key="4">
    <source>
        <dbReference type="PROSITE" id="PS50075"/>
    </source>
</evidence>
<sequence>MPAVHTVAARLGCEPDRVEAVYPLSPLQQGLLFESLSHEDNGLYLVEVPVRCVGPLDVDRLRAAWERTVARHEALRSAVVWDGLDQPVRAVLRGIDSGAEVLECAESAVDTLLGKGFDLDTAPLATLTVLRHGPTAHHVVWRSHHIVLDGWSMARIWDELWRGYAGESADLPEPPPYARYADWLATQDADDRAAAYWRETLRDLPDVRSLGVACGPGEGVPGYAEEVLRLPAELTARVAEFAAAARVTASTVYAAAWGLLVTQLLDSDDVVFGMTSAGRGAPVDDIESMVGLFINTLPLRVTVDAAQPVGQWLATVQRSVFRLLRFEHTPLVTLQAQAGLAAGQSLFDTIFVFENFPMAGKQIGDGELVAGDAVVRENSHYPLNVTVMPGERATVKIGWRREQVPDSAARRLPSRYADVLAELVVDTERPVGQLELMGERERAEVLAFAHGTSTPLPDTSIQARFAARVAARPDAPALVTESRTWTFGELDAAVAALAVALGTKPGDRVAVLLDRSPELVVALLAVLRTGAAFVPIDPGYPAERIAYMLRDSGTVAVVTDAAALGRLPESHPRLVRADTIEPTEPAEVAVTTVDSDAVAYVIYTSGSTGRPKGVLGTHRGVLNRVAWMERAHPWGEGERSAQKTSVSFVDAVWEIFGPLLAGVPLVQVPVGLETDPFRLASFLDEHEVTRVVLVPTLLRALLDGTFDDETLLPHLRWCVSSGEPLDPATAIEAVRRLPHARLLNLYGSTEVSADVTCHVVRDGRVSTGKPIDNTTILVLDRHFRPVPAGMTGEVHVGGAGLASGYAGLPEETAARFVSGPDGVRRYRTGDLGRWSDDGDLHLTGRVDHQVKVRGRRIDLGEIESALRDRAEVTDAVVVLRAAASGDQALVAFVETGAEGADPARLSEHLSRILPTYAVPAPIIVVPEGLPRTPNGKVDRVALRDVEVVTAVEHVEPRTGTEQTITVIWEELLNVDGIGVHDDFFELGGHSLTATMIVSRIRVRLGVRLEPKDMFDVATVAQLAAVVDRRAAGSPEDR</sequence>
<dbReference type="InterPro" id="IPR000873">
    <property type="entry name" value="AMP-dep_synth/lig_dom"/>
</dbReference>
<evidence type="ECO:0000313" key="5">
    <source>
        <dbReference type="EMBL" id="OLZ45011.1"/>
    </source>
</evidence>
<dbReference type="AlphaFoldDB" id="A0A1R0KH71"/>
<dbReference type="Gene3D" id="3.30.559.10">
    <property type="entry name" value="Chloramphenicol acetyltransferase-like domain"/>
    <property type="match status" value="1"/>
</dbReference>
<dbReference type="Pfam" id="PF00550">
    <property type="entry name" value="PP-binding"/>
    <property type="match status" value="1"/>
</dbReference>
<proteinExistence type="predicted"/>
<dbReference type="SUPFAM" id="SSF56801">
    <property type="entry name" value="Acetyl-CoA synthetase-like"/>
    <property type="match status" value="1"/>
</dbReference>
<comment type="caution">
    <text evidence="5">The sequence shown here is derived from an EMBL/GenBank/DDBJ whole genome shotgun (WGS) entry which is preliminary data.</text>
</comment>
<dbReference type="GO" id="GO:0008610">
    <property type="term" value="P:lipid biosynthetic process"/>
    <property type="evidence" value="ECO:0007669"/>
    <property type="project" value="UniProtKB-ARBA"/>
</dbReference>
<name>A0A1R0KH71_9PSEU</name>
<reference evidence="5 6" key="1">
    <citation type="submission" date="2016-01" db="EMBL/GenBank/DDBJ databases">
        <title>Amycolatopsis coloradensis genome sequencing and assembly.</title>
        <authorList>
            <person name="Mayilraj S."/>
        </authorList>
    </citation>
    <scope>NUCLEOTIDE SEQUENCE [LARGE SCALE GENOMIC DNA]</scope>
    <source>
        <strain evidence="5 6">DSM 44225</strain>
    </source>
</reference>
<dbReference type="GO" id="GO:0031177">
    <property type="term" value="F:phosphopantetheine binding"/>
    <property type="evidence" value="ECO:0007669"/>
    <property type="project" value="InterPro"/>
</dbReference>
<dbReference type="NCBIfam" id="TIGR01733">
    <property type="entry name" value="AA-adenyl-dom"/>
    <property type="match status" value="1"/>
</dbReference>
<dbReference type="InterPro" id="IPR025110">
    <property type="entry name" value="AMP-bd_C"/>
</dbReference>
<dbReference type="PROSITE" id="PS00012">
    <property type="entry name" value="PHOSPHOPANTETHEINE"/>
    <property type="match status" value="1"/>
</dbReference>
<dbReference type="InterPro" id="IPR020845">
    <property type="entry name" value="AMP-binding_CS"/>
</dbReference>
<evidence type="ECO:0000256" key="2">
    <source>
        <dbReference type="ARBA" id="ARBA00022450"/>
    </source>
</evidence>
<evidence type="ECO:0000313" key="6">
    <source>
        <dbReference type="Proteomes" id="UP000187486"/>
    </source>
</evidence>
<dbReference type="Gene3D" id="3.30.559.30">
    <property type="entry name" value="Nonribosomal peptide synthetase, condensation domain"/>
    <property type="match status" value="1"/>
</dbReference>
<dbReference type="InterPro" id="IPR006162">
    <property type="entry name" value="Ppantetheine_attach_site"/>
</dbReference>
<dbReference type="InterPro" id="IPR036736">
    <property type="entry name" value="ACP-like_sf"/>
</dbReference>
<dbReference type="PROSITE" id="PS50075">
    <property type="entry name" value="CARRIER"/>
    <property type="match status" value="1"/>
</dbReference>
<organism evidence="5 6">
    <name type="scientific">Amycolatopsis coloradensis</name>
    <dbReference type="NCBI Taxonomy" id="76021"/>
    <lineage>
        <taxon>Bacteria</taxon>
        <taxon>Bacillati</taxon>
        <taxon>Actinomycetota</taxon>
        <taxon>Actinomycetes</taxon>
        <taxon>Pseudonocardiales</taxon>
        <taxon>Pseudonocardiaceae</taxon>
        <taxon>Amycolatopsis</taxon>
    </lineage>
</organism>
<dbReference type="STRING" id="76021.BS329_35255"/>
<keyword evidence="6" id="KW-1185">Reference proteome</keyword>
<dbReference type="GO" id="GO:0003824">
    <property type="term" value="F:catalytic activity"/>
    <property type="evidence" value="ECO:0007669"/>
    <property type="project" value="InterPro"/>
</dbReference>
<dbReference type="Gene3D" id="3.30.300.30">
    <property type="match status" value="1"/>
</dbReference>